<keyword evidence="6" id="KW-0067">ATP-binding</keyword>
<dbReference type="GO" id="GO:0043531">
    <property type="term" value="F:ADP binding"/>
    <property type="evidence" value="ECO:0007669"/>
    <property type="project" value="InterPro"/>
</dbReference>
<comment type="similarity">
    <text evidence="1">Belongs to the disease resistance NB-LRR family.</text>
</comment>
<dbReference type="SUPFAM" id="SSF52540">
    <property type="entry name" value="P-loop containing nucleoside triphosphate hydrolases"/>
    <property type="match status" value="1"/>
</dbReference>
<keyword evidence="7" id="KW-0175">Coiled coil</keyword>
<dbReference type="Proteomes" id="UP001164776">
    <property type="component" value="Unassembled WGS sequence"/>
</dbReference>
<evidence type="ECO:0000256" key="6">
    <source>
        <dbReference type="ARBA" id="ARBA00022840"/>
    </source>
</evidence>
<sequence>MAVVLHALAPYLIQTIKDMAEDELRLLLGVSSAIEKLGKKMGKMEAYLADAERRRIDEPVVQGWVNELKGAMYEATDVLDLCQLDAEERERQHCAGGCRPRVEKTAPGCLQPLLYCLRDPSFARSMGKRIKALNARLDDISKEMSTFGFLKLNSYKVKTLTSEATPHSRVTTSLIDESSVVGDAIQVDTRALVQVLGADEPATILLVSIVGAGGMGKTTLAKMIFNDRDIKMTFRSKIWLSVTERYEEDKLLSSAIAQAGGAKDIVNGDKQILTKTLADVLSSTGKFLLVMDDIWSELPWTDVLQSPFMEAARNQPQSRVVITTRNESLVKHMGTTYHQHHVKPLGDEDAWALLKNQLRPQAVGSVSDIDHLKHIGMRIIRKCDGLPLSIKAVGGLLKTKKENKNDWMGVLDAPAWSTDKTHHDLNSALLLSYEDLSPPLKQCFLYSSLFPKSKNLRMKNIVSMWMSEGLLHVSHDDRVRWKETEEIGMYYYRDLIARNLIESDVTEVLDGSVARMHDVVRSFAQHMAKEEALVIQQGQISPQLASSKFRLLSIESVESESSLVVLPDWSSISGKQELLRTLIIHGRIKFEPRDSSLSIFPSLRALYVLRAEMDRFVDSLSKLKHLRFLRLIGTNISRLPDDIDDMKFLEYITLEDCSNFHGHLPRSILKLERLRHLSLVDTKFTIPKGLGGLENLRTLQEFSVQVDGEWCSLQELGTLSHLRDLALLGLEAVPDASLAAEAKLHSKEQLRNLWVTVGEKIVVAEPAAVEWEAADCQRVEEVFDQLCPPCNLEGLFIFSFIGRRPPRWMCTYGAVDLDSLTGLEMISLPFCTQLPNGLCRLPNLENIIFRIAPAIKYVSPEFQQQTHNTFSVSFPRLRWLCLDRFFNWDKWDWEDVEAMEEAVPMPALNTLTITNCKLCYLPPGLTSSKRRALKLLRLRGLGNLSSVNNFPSVVELELLNCPKLKKIDGFFLLQKITIARCPNLEVIEGVRVLDILVLEDATMETLPGYLRSVNPRYLHLSCNKKLCESLVPGTTEWDKICHITTHYINIV</sequence>
<keyword evidence="2" id="KW-0433">Leucine-rich repeat</keyword>
<dbReference type="InterPro" id="IPR058922">
    <property type="entry name" value="WHD_DRP"/>
</dbReference>
<evidence type="ECO:0000256" key="3">
    <source>
        <dbReference type="ARBA" id="ARBA00022737"/>
    </source>
</evidence>
<evidence type="ECO:0000256" key="1">
    <source>
        <dbReference type="ARBA" id="ARBA00008894"/>
    </source>
</evidence>
<dbReference type="PRINTS" id="PR00364">
    <property type="entry name" value="DISEASERSIST"/>
</dbReference>
<dbReference type="Pfam" id="PF00931">
    <property type="entry name" value="NB-ARC"/>
    <property type="match status" value="1"/>
</dbReference>
<dbReference type="InterPro" id="IPR036388">
    <property type="entry name" value="WH-like_DNA-bd_sf"/>
</dbReference>
<evidence type="ECO:0000259" key="9">
    <source>
        <dbReference type="Pfam" id="PF18052"/>
    </source>
</evidence>
<reference evidence="12 13" key="1">
    <citation type="submission" date="2022-10" db="EMBL/GenBank/DDBJ databases">
        <title>WGS assembly of Paspalum vaginatum 540-79.</title>
        <authorList>
            <person name="Sun G."/>
            <person name="Wase N."/>
            <person name="Shu S."/>
            <person name="Jenkins J."/>
            <person name="Zhou B."/>
            <person name="Torres-Rodriguez J."/>
            <person name="Chen C."/>
            <person name="Sandor L."/>
            <person name="Plott C."/>
            <person name="Yoshinga Y."/>
            <person name="Daum C."/>
            <person name="Qi P."/>
            <person name="Barry K."/>
            <person name="Lipzen A."/>
            <person name="Berry L."/>
            <person name="Pedersen C."/>
            <person name="Gottilla T."/>
            <person name="Foltz A."/>
            <person name="Yu H."/>
            <person name="O'Malley R."/>
            <person name="Zhang C."/>
            <person name="Devos K."/>
            <person name="Sigmon B."/>
            <person name="Yu B."/>
            <person name="Obata T."/>
            <person name="Schmutz J."/>
            <person name="Schnable J."/>
        </authorList>
    </citation>
    <scope>NUCLEOTIDE SEQUENCE [LARGE SCALE GENOMIC DNA]</scope>
    <source>
        <strain evidence="13">cv. 540-79</strain>
    </source>
</reference>
<dbReference type="EMBL" id="MU629465">
    <property type="protein sequence ID" value="KAJ1256843.1"/>
    <property type="molecule type" value="Genomic_DNA"/>
</dbReference>
<feature type="domain" description="NB-ARC" evidence="8">
    <location>
        <begin position="191"/>
        <end position="358"/>
    </location>
</feature>
<gene>
    <name evidence="12" type="ORF">BS78_K286600</name>
</gene>
<dbReference type="Gene3D" id="3.40.50.300">
    <property type="entry name" value="P-loop containing nucleotide triphosphate hydrolases"/>
    <property type="match status" value="1"/>
</dbReference>
<feature type="domain" description="Disease resistance R13L4/SHOC-2-like LRR" evidence="11">
    <location>
        <begin position="595"/>
        <end position="947"/>
    </location>
</feature>
<dbReference type="InterPro" id="IPR032675">
    <property type="entry name" value="LRR_dom_sf"/>
</dbReference>
<dbReference type="OrthoDB" id="681103at2759"/>
<dbReference type="Gene3D" id="1.10.10.10">
    <property type="entry name" value="Winged helix-like DNA-binding domain superfamily/Winged helix DNA-binding domain"/>
    <property type="match status" value="1"/>
</dbReference>
<evidence type="ECO:0000259" key="11">
    <source>
        <dbReference type="Pfam" id="PF23598"/>
    </source>
</evidence>
<dbReference type="InterPro" id="IPR041118">
    <property type="entry name" value="Rx_N"/>
</dbReference>
<dbReference type="GO" id="GO:0005524">
    <property type="term" value="F:ATP binding"/>
    <property type="evidence" value="ECO:0007669"/>
    <property type="project" value="UniProtKB-KW"/>
</dbReference>
<feature type="domain" description="Disease resistance N-terminal" evidence="9">
    <location>
        <begin position="12"/>
        <end position="93"/>
    </location>
</feature>
<evidence type="ECO:0000256" key="7">
    <source>
        <dbReference type="ARBA" id="ARBA00023054"/>
    </source>
</evidence>
<name>A0A9W7XBA8_9POAL</name>
<keyword evidence="4" id="KW-0547">Nucleotide-binding</keyword>
<dbReference type="InterPro" id="IPR038005">
    <property type="entry name" value="RX-like_CC"/>
</dbReference>
<evidence type="ECO:0000256" key="5">
    <source>
        <dbReference type="ARBA" id="ARBA00022821"/>
    </source>
</evidence>
<dbReference type="GO" id="GO:0042742">
    <property type="term" value="P:defense response to bacterium"/>
    <property type="evidence" value="ECO:0007669"/>
    <property type="project" value="UniProtKB-ARBA"/>
</dbReference>
<evidence type="ECO:0000256" key="4">
    <source>
        <dbReference type="ARBA" id="ARBA00022741"/>
    </source>
</evidence>
<dbReference type="InterPro" id="IPR002182">
    <property type="entry name" value="NB-ARC"/>
</dbReference>
<proteinExistence type="inferred from homology"/>
<keyword evidence="3" id="KW-0677">Repeat</keyword>
<dbReference type="AlphaFoldDB" id="A0A9W7XBA8"/>
<evidence type="ECO:0000259" key="10">
    <source>
        <dbReference type="Pfam" id="PF23559"/>
    </source>
</evidence>
<dbReference type="InterPro" id="IPR055414">
    <property type="entry name" value="LRR_R13L4/SHOC2-like"/>
</dbReference>
<evidence type="ECO:0000259" key="8">
    <source>
        <dbReference type="Pfam" id="PF00931"/>
    </source>
</evidence>
<keyword evidence="13" id="KW-1185">Reference proteome</keyword>
<dbReference type="PANTHER" id="PTHR36766">
    <property type="entry name" value="PLANT BROAD-SPECTRUM MILDEW RESISTANCE PROTEIN RPW8"/>
    <property type="match status" value="1"/>
</dbReference>
<dbReference type="Pfam" id="PF18052">
    <property type="entry name" value="Rx_N"/>
    <property type="match status" value="1"/>
</dbReference>
<keyword evidence="5" id="KW-0611">Plant defense</keyword>
<dbReference type="FunFam" id="1.10.10.10:FF:000322">
    <property type="entry name" value="Probable disease resistance protein At1g63360"/>
    <property type="match status" value="1"/>
</dbReference>
<dbReference type="Gene3D" id="3.80.10.10">
    <property type="entry name" value="Ribonuclease Inhibitor"/>
    <property type="match status" value="2"/>
</dbReference>
<dbReference type="InterPro" id="IPR027417">
    <property type="entry name" value="P-loop_NTPase"/>
</dbReference>
<dbReference type="PANTHER" id="PTHR36766:SF36">
    <property type="entry name" value="AAA+ ATPASE DOMAIN-CONTAINING PROTEIN"/>
    <property type="match status" value="1"/>
</dbReference>
<organism evidence="12 13">
    <name type="scientific">Paspalum vaginatum</name>
    <name type="common">seashore paspalum</name>
    <dbReference type="NCBI Taxonomy" id="158149"/>
    <lineage>
        <taxon>Eukaryota</taxon>
        <taxon>Viridiplantae</taxon>
        <taxon>Streptophyta</taxon>
        <taxon>Embryophyta</taxon>
        <taxon>Tracheophyta</taxon>
        <taxon>Spermatophyta</taxon>
        <taxon>Magnoliopsida</taxon>
        <taxon>Liliopsida</taxon>
        <taxon>Poales</taxon>
        <taxon>Poaceae</taxon>
        <taxon>PACMAD clade</taxon>
        <taxon>Panicoideae</taxon>
        <taxon>Andropogonodae</taxon>
        <taxon>Paspaleae</taxon>
        <taxon>Paspalinae</taxon>
        <taxon>Paspalum</taxon>
    </lineage>
</organism>
<evidence type="ECO:0000313" key="12">
    <source>
        <dbReference type="EMBL" id="KAJ1256843.1"/>
    </source>
</evidence>
<feature type="domain" description="Disease resistance protein winged helix" evidence="10">
    <location>
        <begin position="449"/>
        <end position="523"/>
    </location>
</feature>
<dbReference type="GO" id="GO:0009626">
    <property type="term" value="P:plant-type hypersensitive response"/>
    <property type="evidence" value="ECO:0007669"/>
    <property type="project" value="UniProtKB-ARBA"/>
</dbReference>
<dbReference type="Pfam" id="PF23598">
    <property type="entry name" value="LRR_14"/>
    <property type="match status" value="1"/>
</dbReference>
<accession>A0A9W7XBA8</accession>
<evidence type="ECO:0000313" key="13">
    <source>
        <dbReference type="Proteomes" id="UP001164776"/>
    </source>
</evidence>
<comment type="caution">
    <text evidence="12">The sequence shown here is derived from an EMBL/GenBank/DDBJ whole genome shotgun (WGS) entry which is preliminary data.</text>
</comment>
<protein>
    <submittedName>
        <fullName evidence="12">Uncharacterized protein</fullName>
    </submittedName>
</protein>
<dbReference type="Pfam" id="PF23559">
    <property type="entry name" value="WHD_DRP"/>
    <property type="match status" value="1"/>
</dbReference>
<evidence type="ECO:0000256" key="2">
    <source>
        <dbReference type="ARBA" id="ARBA00022614"/>
    </source>
</evidence>
<dbReference type="CDD" id="cd14798">
    <property type="entry name" value="RX-CC_like"/>
    <property type="match status" value="1"/>
</dbReference>
<dbReference type="Gene3D" id="1.20.5.4130">
    <property type="match status" value="1"/>
</dbReference>
<dbReference type="SUPFAM" id="SSF52058">
    <property type="entry name" value="L domain-like"/>
    <property type="match status" value="1"/>
</dbReference>
<dbReference type="GO" id="GO:0002758">
    <property type="term" value="P:innate immune response-activating signaling pathway"/>
    <property type="evidence" value="ECO:0007669"/>
    <property type="project" value="UniProtKB-ARBA"/>
</dbReference>